<name>A0A1I3YA85_9BACL</name>
<gene>
    <name evidence="3" type="ORF">SAMN05518846_11139</name>
</gene>
<feature type="domain" description="SbsA Ig-like" evidence="2">
    <location>
        <begin position="145"/>
        <end position="256"/>
    </location>
</feature>
<keyword evidence="1" id="KW-0732">Signal</keyword>
<evidence type="ECO:0000259" key="2">
    <source>
        <dbReference type="Pfam" id="PF13205"/>
    </source>
</evidence>
<proteinExistence type="predicted"/>
<dbReference type="STRING" id="1884381.SAMN05518846_11139"/>
<protein>
    <submittedName>
        <fullName evidence="3">Ig-like domain-containing protein</fullName>
    </submittedName>
</protein>
<dbReference type="RefSeq" id="WP_092271156.1">
    <property type="nucleotide sequence ID" value="NZ_FORT01000011.1"/>
</dbReference>
<dbReference type="InterPro" id="IPR032812">
    <property type="entry name" value="SbsA_Ig"/>
</dbReference>
<evidence type="ECO:0000313" key="4">
    <source>
        <dbReference type="Proteomes" id="UP000198915"/>
    </source>
</evidence>
<feature type="domain" description="SbsA Ig-like" evidence="2">
    <location>
        <begin position="36"/>
        <end position="138"/>
    </location>
</feature>
<evidence type="ECO:0000256" key="1">
    <source>
        <dbReference type="ARBA" id="ARBA00022729"/>
    </source>
</evidence>
<dbReference type="Gene3D" id="2.60.40.1220">
    <property type="match status" value="1"/>
</dbReference>
<organism evidence="3 4">
    <name type="scientific">Brevibacillus centrosporus</name>
    <dbReference type="NCBI Taxonomy" id="54910"/>
    <lineage>
        <taxon>Bacteria</taxon>
        <taxon>Bacillati</taxon>
        <taxon>Bacillota</taxon>
        <taxon>Bacilli</taxon>
        <taxon>Bacillales</taxon>
        <taxon>Paenibacillaceae</taxon>
        <taxon>Brevibacillus</taxon>
    </lineage>
</organism>
<reference evidence="4" key="1">
    <citation type="submission" date="2016-10" db="EMBL/GenBank/DDBJ databases">
        <authorList>
            <person name="Varghese N."/>
            <person name="Submissions S."/>
        </authorList>
    </citation>
    <scope>NUCLEOTIDE SEQUENCE [LARGE SCALE GENOMIC DNA]</scope>
    <source>
        <strain evidence="4">OK042</strain>
    </source>
</reference>
<dbReference type="Pfam" id="PF13205">
    <property type="entry name" value="Big_5"/>
    <property type="match status" value="2"/>
</dbReference>
<keyword evidence="4" id="KW-1185">Reference proteome</keyword>
<evidence type="ECO:0000313" key="3">
    <source>
        <dbReference type="EMBL" id="SFK28877.1"/>
    </source>
</evidence>
<dbReference type="EMBL" id="FORT01000011">
    <property type="protein sequence ID" value="SFK28877.1"/>
    <property type="molecule type" value="Genomic_DNA"/>
</dbReference>
<sequence length="259" mass="28705">MKKGTSRWLYVVGMLVLMMLVAQPALGAERNAWGIKVTPADQSVDLSPNIRVELTFPERVRLLNNKELTNQSWMSIIQLTDSKKRKVPYTVSWNKNLRTVTIDPVGNLEAGQTFKVTLPVKKLKNDQGQSNPEVSSTFSIKKPVDTIAPRASILPGHGAKQVKLQEKVTLQFAEEVTLVSGEILASKTAGPLVRVTDEMGTSVAHTITWNKSKRMLTVKPKGKWQPHQTYLIELVPGLLRDTAGNNNPLQRSIFTTGAK</sequence>
<dbReference type="AlphaFoldDB" id="A0A1I3YA85"/>
<accession>A0A1I3YA85</accession>
<dbReference type="Proteomes" id="UP000198915">
    <property type="component" value="Unassembled WGS sequence"/>
</dbReference>
<dbReference type="InterPro" id="IPR014755">
    <property type="entry name" value="Cu-Rt/internalin_Ig-like"/>
</dbReference>